<proteinExistence type="predicted"/>
<evidence type="ECO:0000259" key="2">
    <source>
        <dbReference type="PROSITE" id="PS50104"/>
    </source>
</evidence>
<name>A0AAN9SVW1_PSOTE</name>
<dbReference type="FunFam" id="3.40.50.300:FF:000908">
    <property type="entry name" value="p-loop containing nucleoside triphosphate hydrolase superfamily protein"/>
    <property type="match status" value="1"/>
</dbReference>
<sequence>MYLQEERPMFGSVTAMTTPNMSSSSSAFFSANQSPFFSPRSPSSCQLSESTRLDAPSNKIHLGLAPSGTTSEVPEPNSLVNVRCTFSDESASPTGCNLGDLQKLDRISSSIGISSSNMSIYSNRRDDVYSGQKESQIKKSRNHKTSSTPGSTSFSSYRLRSYDVYIGLHGSKPPLLRFVKWLCAELEVQGISCFVSDRARSRSYRKLGIAERAKDAASFGIIIITKKSFKNPYTIEELQFFGGKKNLVPIYFDLSSADCVVRDIIEKRGELWEKHGGQLWLSYEGLEQEWKDAVHDLSRFDEYKLEAQDGNWRDCILRGVTLLATRLGRRSVAERLTKWREKVEKEEFPFTRNENFVGRKKELSQLEFILFGDVTGDAAHDYIELKARPRRKSVRIGWGKCNMIDERWREGLMGNSSRKEREPVVWKESEKEIEMQGTEFSHRHNHPRVKRGKYTKRKRGKKILYGKGIACVSGDSGIGKTELILEYAYRFHQRYKMVLWIRGESKYIRQNYLNIRSFLEVDVGVENGSEKTKIRSFEEQEVAAISRVRKELMRSIPYLVIIDNLESEKDWWDHKLVMDLLPRFGGETHVIISTRLPRIMNLEPMKLYYLSGVEAMSLMQSSGQDYPVVEVDALRIIEEKLGRLTLGLAIISAILSELPITPSRLLDTINRVPLKEISWSDKEAHLFRKNTFLLQLFDVCFSIFDHADGPRSLATRMVLVSGWFAPGTIPVSVLALAAHKVPERCHGKRFKKKIQQLLTCGFTPSYTKKSELQASFLLLRFNIARSSTKQGYIHITELIKLYAGKRNDIGAAQAMIQAIISHGSTSLNLEHLWAACFLLFGFGHDPVVVELKVSELVYLVKRVVLPLAIHTFITYSRCTAALELLRLCTNALEAADQAFVTPVDKWLDKSLCWRSIQTHAQLNPCLWQELALCRATVLETRAKLMLRGAQFDIGDDLIRKALFIRSSICGEDHPDTISARQTLSKFTRLNANVQIHTST</sequence>
<dbReference type="InterPro" id="IPR000157">
    <property type="entry name" value="TIR_dom"/>
</dbReference>
<dbReference type="Proteomes" id="UP001386955">
    <property type="component" value="Unassembled WGS sequence"/>
</dbReference>
<dbReference type="PROSITE" id="PS50104">
    <property type="entry name" value="TIR"/>
    <property type="match status" value="1"/>
</dbReference>
<keyword evidence="4" id="KW-1185">Reference proteome</keyword>
<dbReference type="GO" id="GO:0007165">
    <property type="term" value="P:signal transduction"/>
    <property type="evidence" value="ECO:0007669"/>
    <property type="project" value="InterPro"/>
</dbReference>
<reference evidence="3 4" key="1">
    <citation type="submission" date="2024-01" db="EMBL/GenBank/DDBJ databases">
        <title>The genomes of 5 underutilized Papilionoideae crops provide insights into root nodulation and disease resistanc.</title>
        <authorList>
            <person name="Jiang F."/>
        </authorList>
    </citation>
    <scope>NUCLEOTIDE SEQUENCE [LARGE SCALE GENOMIC DNA]</scope>
    <source>
        <strain evidence="3">DUOXIRENSHENG_FW03</strain>
        <tissue evidence="3">Leaves</tissue>
    </source>
</reference>
<evidence type="ECO:0000256" key="1">
    <source>
        <dbReference type="SAM" id="MobiDB-lite"/>
    </source>
</evidence>
<dbReference type="GO" id="GO:0000725">
    <property type="term" value="P:recombinational repair"/>
    <property type="evidence" value="ECO:0007669"/>
    <property type="project" value="TreeGrafter"/>
</dbReference>
<feature type="domain" description="TIR" evidence="2">
    <location>
        <begin position="160"/>
        <end position="327"/>
    </location>
</feature>
<dbReference type="Gene3D" id="3.40.50.10140">
    <property type="entry name" value="Toll/interleukin-1 receptor homology (TIR) domain"/>
    <property type="match status" value="1"/>
</dbReference>
<dbReference type="InterPro" id="IPR035897">
    <property type="entry name" value="Toll_tir_struct_dom_sf"/>
</dbReference>
<comment type="caution">
    <text evidence="3">The sequence shown here is derived from an EMBL/GenBank/DDBJ whole genome shotgun (WGS) entry which is preliminary data.</text>
</comment>
<dbReference type="SUPFAM" id="SSF52540">
    <property type="entry name" value="P-loop containing nucleoside triphosphate hydrolases"/>
    <property type="match status" value="1"/>
</dbReference>
<dbReference type="EMBL" id="JAYMYS010000002">
    <property type="protein sequence ID" value="KAK7406126.1"/>
    <property type="molecule type" value="Genomic_DNA"/>
</dbReference>
<accession>A0AAN9SVW1</accession>
<feature type="region of interest" description="Disordered" evidence="1">
    <location>
        <begin position="124"/>
        <end position="153"/>
    </location>
</feature>
<dbReference type="SUPFAM" id="SSF52200">
    <property type="entry name" value="Toll/Interleukin receptor TIR domain"/>
    <property type="match status" value="1"/>
</dbReference>
<dbReference type="Gene3D" id="3.40.50.300">
    <property type="entry name" value="P-loop containing nucleotide triphosphate hydrolases"/>
    <property type="match status" value="1"/>
</dbReference>
<gene>
    <name evidence="3" type="ORF">VNO78_07745</name>
</gene>
<dbReference type="Pfam" id="PF25895">
    <property type="entry name" value="WHD_plant_disease"/>
    <property type="match status" value="1"/>
</dbReference>
<dbReference type="FunFam" id="3.40.50.10140:FF:000016">
    <property type="entry name" value="Disease resistance protein (TIR-NBS class)"/>
    <property type="match status" value="1"/>
</dbReference>
<evidence type="ECO:0000313" key="3">
    <source>
        <dbReference type="EMBL" id="KAK7406126.1"/>
    </source>
</evidence>
<dbReference type="InterPro" id="IPR027417">
    <property type="entry name" value="P-loop_NTPase"/>
</dbReference>
<organism evidence="3 4">
    <name type="scientific">Psophocarpus tetragonolobus</name>
    <name type="common">Winged bean</name>
    <name type="synonym">Dolichos tetragonolobus</name>
    <dbReference type="NCBI Taxonomy" id="3891"/>
    <lineage>
        <taxon>Eukaryota</taxon>
        <taxon>Viridiplantae</taxon>
        <taxon>Streptophyta</taxon>
        <taxon>Embryophyta</taxon>
        <taxon>Tracheophyta</taxon>
        <taxon>Spermatophyta</taxon>
        <taxon>Magnoliopsida</taxon>
        <taxon>eudicotyledons</taxon>
        <taxon>Gunneridae</taxon>
        <taxon>Pentapetalae</taxon>
        <taxon>rosids</taxon>
        <taxon>fabids</taxon>
        <taxon>Fabales</taxon>
        <taxon>Fabaceae</taxon>
        <taxon>Papilionoideae</taxon>
        <taxon>50 kb inversion clade</taxon>
        <taxon>NPAAA clade</taxon>
        <taxon>indigoferoid/millettioid clade</taxon>
        <taxon>Phaseoleae</taxon>
        <taxon>Psophocarpus</taxon>
    </lineage>
</organism>
<evidence type="ECO:0000313" key="4">
    <source>
        <dbReference type="Proteomes" id="UP001386955"/>
    </source>
</evidence>
<protein>
    <recommendedName>
        <fullName evidence="2">TIR domain-containing protein</fullName>
    </recommendedName>
</protein>
<dbReference type="PANTHER" id="PTHR32472">
    <property type="entry name" value="DNA REPAIR PROTEIN RADA"/>
    <property type="match status" value="1"/>
</dbReference>
<dbReference type="AlphaFoldDB" id="A0AAN9SVW1"/>
<dbReference type="InterPro" id="IPR058874">
    <property type="entry name" value="WHD_plant"/>
</dbReference>
<dbReference type="PANTHER" id="PTHR32472:SF11">
    <property type="entry name" value="DISEASE RESISTANCE PROTEIN (TIR-NBS CLASS)"/>
    <property type="match status" value="1"/>
</dbReference>